<evidence type="ECO:0000259" key="2">
    <source>
        <dbReference type="Pfam" id="PF01261"/>
    </source>
</evidence>
<evidence type="ECO:0000256" key="1">
    <source>
        <dbReference type="ARBA" id="ARBA00023277"/>
    </source>
</evidence>
<dbReference type="Proteomes" id="UP001501295">
    <property type="component" value="Unassembled WGS sequence"/>
</dbReference>
<keyword evidence="1" id="KW-0119">Carbohydrate metabolism</keyword>
<evidence type="ECO:0000313" key="4">
    <source>
        <dbReference type="Proteomes" id="UP001501295"/>
    </source>
</evidence>
<dbReference type="RefSeq" id="WP_345375982.1">
    <property type="nucleotide sequence ID" value="NZ_BAABLM010000004.1"/>
</dbReference>
<dbReference type="PANTHER" id="PTHR12110">
    <property type="entry name" value="HYDROXYPYRUVATE ISOMERASE"/>
    <property type="match status" value="1"/>
</dbReference>
<dbReference type="Gene3D" id="3.20.20.150">
    <property type="entry name" value="Divalent-metal-dependent TIM barrel enzymes"/>
    <property type="match status" value="1"/>
</dbReference>
<dbReference type="GO" id="GO:0016853">
    <property type="term" value="F:isomerase activity"/>
    <property type="evidence" value="ECO:0007669"/>
    <property type="project" value="UniProtKB-KW"/>
</dbReference>
<sequence>MTQVPLSVQLYTVRNAIADDLPGTLARIAELGFTEVEPYAFVERVDEYAEQLPAHGLTAPSAHVKLVGQDLEPIFAAATRLGVGTIIDPHIDETRWITREDVESIAADLNAIAKKAAEHGLVVGYHNHEFELENLIDGTPALEVLAASLDDAVVLEVDTYWSQVGGQDTPELLARLGDRVQFLHIKDGPIDKDDKHQVAVGRGAMPVRDILAAARQALPVIELDDHEGDIFKALAQSIEFLEGVHA</sequence>
<feature type="domain" description="Xylose isomerase-like TIM barrel" evidence="2">
    <location>
        <begin position="26"/>
        <end position="216"/>
    </location>
</feature>
<dbReference type="Pfam" id="PF01261">
    <property type="entry name" value="AP_endonuc_2"/>
    <property type="match status" value="1"/>
</dbReference>
<keyword evidence="3" id="KW-0413">Isomerase</keyword>
<evidence type="ECO:0000313" key="3">
    <source>
        <dbReference type="EMBL" id="GAA4677377.1"/>
    </source>
</evidence>
<organism evidence="3 4">
    <name type="scientific">Frondihabitans cladoniiphilus</name>
    <dbReference type="NCBI Taxonomy" id="715785"/>
    <lineage>
        <taxon>Bacteria</taxon>
        <taxon>Bacillati</taxon>
        <taxon>Actinomycetota</taxon>
        <taxon>Actinomycetes</taxon>
        <taxon>Micrococcales</taxon>
        <taxon>Microbacteriaceae</taxon>
        <taxon>Frondihabitans</taxon>
    </lineage>
</organism>
<dbReference type="InterPro" id="IPR036237">
    <property type="entry name" value="Xyl_isomerase-like_sf"/>
</dbReference>
<gene>
    <name evidence="3" type="ORF">GCM10025780_22600</name>
</gene>
<accession>A0ABP8W2T0</accession>
<name>A0ABP8W2T0_9MICO</name>
<keyword evidence="4" id="KW-1185">Reference proteome</keyword>
<dbReference type="SUPFAM" id="SSF51658">
    <property type="entry name" value="Xylose isomerase-like"/>
    <property type="match status" value="1"/>
</dbReference>
<dbReference type="InterPro" id="IPR013022">
    <property type="entry name" value="Xyl_isomerase-like_TIM-brl"/>
</dbReference>
<dbReference type="PANTHER" id="PTHR12110:SF41">
    <property type="entry name" value="INOSOSE DEHYDRATASE"/>
    <property type="match status" value="1"/>
</dbReference>
<reference evidence="4" key="1">
    <citation type="journal article" date="2019" name="Int. J. Syst. Evol. Microbiol.">
        <title>The Global Catalogue of Microorganisms (GCM) 10K type strain sequencing project: providing services to taxonomists for standard genome sequencing and annotation.</title>
        <authorList>
            <consortium name="The Broad Institute Genomics Platform"/>
            <consortium name="The Broad Institute Genome Sequencing Center for Infectious Disease"/>
            <person name="Wu L."/>
            <person name="Ma J."/>
        </authorList>
    </citation>
    <scope>NUCLEOTIDE SEQUENCE [LARGE SCALE GENOMIC DNA]</scope>
    <source>
        <strain evidence="4">JCM 18956</strain>
    </source>
</reference>
<comment type="caution">
    <text evidence="3">The sequence shown here is derived from an EMBL/GenBank/DDBJ whole genome shotgun (WGS) entry which is preliminary data.</text>
</comment>
<dbReference type="InterPro" id="IPR050312">
    <property type="entry name" value="IolE/XylAMocC-like"/>
</dbReference>
<proteinExistence type="predicted"/>
<protein>
    <submittedName>
        <fullName evidence="3">Sugar phosphate isomerase/epimerase</fullName>
    </submittedName>
</protein>
<dbReference type="EMBL" id="BAABLM010000004">
    <property type="protein sequence ID" value="GAA4677377.1"/>
    <property type="molecule type" value="Genomic_DNA"/>
</dbReference>